<evidence type="ECO:0000256" key="6">
    <source>
        <dbReference type="ARBA" id="ARBA00023134"/>
    </source>
</evidence>
<protein>
    <recommendedName>
        <fullName evidence="7">Peptide chain release factor 3</fullName>
        <shortName evidence="7">RF-3</shortName>
    </recommendedName>
</protein>
<dbReference type="SUPFAM" id="SSF52540">
    <property type="entry name" value="P-loop containing nucleoside triphosphate hydrolases"/>
    <property type="match status" value="1"/>
</dbReference>
<evidence type="ECO:0000256" key="8">
    <source>
        <dbReference type="SAM" id="MobiDB-lite"/>
    </source>
</evidence>
<dbReference type="InterPro" id="IPR027417">
    <property type="entry name" value="P-loop_NTPase"/>
</dbReference>
<dbReference type="EMBL" id="CP060713">
    <property type="protein sequence ID" value="QNN54247.1"/>
    <property type="molecule type" value="Genomic_DNA"/>
</dbReference>
<dbReference type="InterPro" id="IPR009000">
    <property type="entry name" value="Transl_B-barrel_sf"/>
</dbReference>
<dbReference type="Gene3D" id="3.40.50.300">
    <property type="entry name" value="P-loop containing nucleotide triphosphate hydrolases"/>
    <property type="match status" value="2"/>
</dbReference>
<dbReference type="InterPro" id="IPR031157">
    <property type="entry name" value="G_TR_CS"/>
</dbReference>
<evidence type="ECO:0000256" key="7">
    <source>
        <dbReference type="HAMAP-Rule" id="MF_00072"/>
    </source>
</evidence>
<dbReference type="GO" id="GO:0005829">
    <property type="term" value="C:cytosol"/>
    <property type="evidence" value="ECO:0007669"/>
    <property type="project" value="TreeGrafter"/>
</dbReference>
<dbReference type="InterPro" id="IPR035647">
    <property type="entry name" value="EFG_III/V"/>
</dbReference>
<dbReference type="PROSITE" id="PS51722">
    <property type="entry name" value="G_TR_2"/>
    <property type="match status" value="1"/>
</dbReference>
<keyword evidence="5 7" id="KW-0648">Protein biosynthesis</keyword>
<dbReference type="Gene3D" id="3.30.70.3280">
    <property type="entry name" value="Peptide chain release factor 3, domain III"/>
    <property type="match status" value="1"/>
</dbReference>
<dbReference type="GO" id="GO:0006449">
    <property type="term" value="P:regulation of translational termination"/>
    <property type="evidence" value="ECO:0007669"/>
    <property type="project" value="UniProtKB-UniRule"/>
</dbReference>
<dbReference type="AlphaFoldDB" id="A0A7G9RF72"/>
<dbReference type="InterPro" id="IPR041732">
    <property type="entry name" value="RF3_GTP-bd"/>
</dbReference>
<keyword evidence="6 7" id="KW-0342">GTP-binding</keyword>
<gene>
    <name evidence="7" type="primary">prfC</name>
    <name evidence="10" type="ORF">H9L09_07870</name>
</gene>
<organism evidence="10 11">
    <name type="scientific">Nocardioides mesophilus</name>
    <dbReference type="NCBI Taxonomy" id="433659"/>
    <lineage>
        <taxon>Bacteria</taxon>
        <taxon>Bacillati</taxon>
        <taxon>Actinomycetota</taxon>
        <taxon>Actinomycetes</taxon>
        <taxon>Propionibacteriales</taxon>
        <taxon>Nocardioidaceae</taxon>
        <taxon>Nocardioides</taxon>
    </lineage>
</organism>
<keyword evidence="3 7" id="KW-0963">Cytoplasm</keyword>
<name>A0A7G9RF72_9ACTN</name>
<comment type="subcellular location">
    <subcellularLocation>
        <location evidence="1 7">Cytoplasm</location>
    </subcellularLocation>
</comment>
<dbReference type="PROSITE" id="PS00301">
    <property type="entry name" value="G_TR_1"/>
    <property type="match status" value="1"/>
</dbReference>
<feature type="compositionally biased region" description="Low complexity" evidence="8">
    <location>
        <begin position="1"/>
        <end position="22"/>
    </location>
</feature>
<dbReference type="PRINTS" id="PR00315">
    <property type="entry name" value="ELONGATNFCT"/>
</dbReference>
<evidence type="ECO:0000256" key="3">
    <source>
        <dbReference type="ARBA" id="ARBA00022490"/>
    </source>
</evidence>
<feature type="binding site" evidence="7">
    <location>
        <begin position="112"/>
        <end position="116"/>
    </location>
    <ligand>
        <name>GTP</name>
        <dbReference type="ChEBI" id="CHEBI:37565"/>
    </ligand>
</feature>
<comment type="caution">
    <text evidence="7">Lacks conserved residue(s) required for the propagation of feature annotation.</text>
</comment>
<keyword evidence="4 7" id="KW-0547">Nucleotide-binding</keyword>
<dbReference type="InterPro" id="IPR005225">
    <property type="entry name" value="Small_GTP-bd"/>
</dbReference>
<dbReference type="CDD" id="cd04169">
    <property type="entry name" value="RF3"/>
    <property type="match status" value="1"/>
</dbReference>
<dbReference type="GO" id="GO:0016149">
    <property type="term" value="F:translation release factor activity, codon specific"/>
    <property type="evidence" value="ECO:0007669"/>
    <property type="project" value="UniProtKB-UniRule"/>
</dbReference>
<sequence length="578" mass="61792">MTSTTETGPDAPTTPDAAAPAEVRARPAEVTREAARRRTFAVISHPDAGKSTLTEALALHARVISEAGAVHGKAGRRSTVSDWMEMERARGISITSAALQFEYDAHVVNLVDTPGHADFSEDTYRVLSAVDAAVMLVDAAKGLEPQTLKLFRVCKHRGLPVITVINKWDRPGLDALELMDQIQEQIGLRPTPLTWPVGIAGDFRGVLDRSTGDLVAYTRTAGGATRAPEEHLPAAAAAQREGTAWDDAVEEHELLSADGADHDQDAFLAGVTTPVIFASAILNFGVATLLNTLIELSPPPLPFTVVDPDAGSAPRGAGTPTDAAVAAADAATAPARTRPVEAPFSAFVFKVQAGMDTAHRDRLAFARVCSGVFHRGMVVTHAQTGRPFATKYAQAMFGRERAVLDLAYPGDIIGLVNANALTVGDTIYLDEPVTFPPIASFAPEHFAVVRAVDSGRYKQFRRGIEQLDSEGVVQVLRSDLRGVQAPVLAAVGPMQFEVATSRMQGEFNAAVRLEELSYTQARRTDAASAAELDRLRGVEVLQRSDGSLLALALDKWRVHSVHRDHPHLTLESLVAGEG</sequence>
<proteinExistence type="inferred from homology"/>
<comment type="similarity">
    <text evidence="2 7">Belongs to the TRAFAC class translation factor GTPase superfamily. Classic translation factor GTPase family. PrfC subfamily.</text>
</comment>
<dbReference type="Pfam" id="PF00009">
    <property type="entry name" value="GTP_EFTU"/>
    <property type="match status" value="1"/>
</dbReference>
<dbReference type="KEGG" id="nmes:H9L09_07870"/>
<dbReference type="Pfam" id="PF16658">
    <property type="entry name" value="RF3_C"/>
    <property type="match status" value="1"/>
</dbReference>
<dbReference type="GO" id="GO:0005525">
    <property type="term" value="F:GTP binding"/>
    <property type="evidence" value="ECO:0007669"/>
    <property type="project" value="UniProtKB-UniRule"/>
</dbReference>
<dbReference type="Pfam" id="PF22042">
    <property type="entry name" value="EF-G_D2"/>
    <property type="match status" value="1"/>
</dbReference>
<dbReference type="InterPro" id="IPR038467">
    <property type="entry name" value="RF3_dom_3_sf"/>
</dbReference>
<dbReference type="PANTHER" id="PTHR43556:SF2">
    <property type="entry name" value="PEPTIDE CHAIN RELEASE FACTOR RF3"/>
    <property type="match status" value="1"/>
</dbReference>
<evidence type="ECO:0000256" key="1">
    <source>
        <dbReference type="ARBA" id="ARBA00004496"/>
    </source>
</evidence>
<comment type="function">
    <text evidence="7">Increases the formation of ribosomal termination complexes and stimulates activities of RF-1 and RF-2. It binds guanine nucleotides and has strong preference for UGA stop codons. It may interact directly with the ribosome. The stimulation of RF-1 and RF-2 is significantly reduced by GTP and GDP, but not by GMP.</text>
</comment>
<dbReference type="InterPro" id="IPR004548">
    <property type="entry name" value="PrfC"/>
</dbReference>
<accession>A0A7G9RF72</accession>
<dbReference type="InterPro" id="IPR032090">
    <property type="entry name" value="RF3_C"/>
</dbReference>
<dbReference type="SUPFAM" id="SSF50447">
    <property type="entry name" value="Translation proteins"/>
    <property type="match status" value="1"/>
</dbReference>
<evidence type="ECO:0000256" key="4">
    <source>
        <dbReference type="ARBA" id="ARBA00022741"/>
    </source>
</evidence>
<evidence type="ECO:0000259" key="9">
    <source>
        <dbReference type="PROSITE" id="PS51722"/>
    </source>
</evidence>
<dbReference type="NCBIfam" id="TIGR00231">
    <property type="entry name" value="small_GTP"/>
    <property type="match status" value="1"/>
</dbReference>
<evidence type="ECO:0000313" key="10">
    <source>
        <dbReference type="EMBL" id="QNN54247.1"/>
    </source>
</evidence>
<evidence type="ECO:0000313" key="11">
    <source>
        <dbReference type="Proteomes" id="UP000515947"/>
    </source>
</evidence>
<dbReference type="HAMAP" id="MF_00072">
    <property type="entry name" value="Rel_fac_3"/>
    <property type="match status" value="1"/>
</dbReference>
<keyword evidence="11" id="KW-1185">Reference proteome</keyword>
<dbReference type="GO" id="GO:0003924">
    <property type="term" value="F:GTPase activity"/>
    <property type="evidence" value="ECO:0007669"/>
    <property type="project" value="InterPro"/>
</dbReference>
<reference evidence="10 11" key="1">
    <citation type="submission" date="2020-08" db="EMBL/GenBank/DDBJ databases">
        <title>Genome sequence of Nocardioides mesophilus KACC 16243T.</title>
        <authorList>
            <person name="Hyun D.-W."/>
            <person name="Bae J.-W."/>
        </authorList>
    </citation>
    <scope>NUCLEOTIDE SEQUENCE [LARGE SCALE GENOMIC DNA]</scope>
    <source>
        <strain evidence="10 11">KACC 16243</strain>
    </source>
</reference>
<evidence type="ECO:0000256" key="2">
    <source>
        <dbReference type="ARBA" id="ARBA00009978"/>
    </source>
</evidence>
<evidence type="ECO:0000256" key="5">
    <source>
        <dbReference type="ARBA" id="ARBA00022917"/>
    </source>
</evidence>
<feature type="region of interest" description="Disordered" evidence="8">
    <location>
        <begin position="1"/>
        <end position="31"/>
    </location>
</feature>
<dbReference type="FunFam" id="3.40.50.300:FF:000542">
    <property type="entry name" value="Peptide chain release factor 3"/>
    <property type="match status" value="1"/>
</dbReference>
<dbReference type="Proteomes" id="UP000515947">
    <property type="component" value="Chromosome"/>
</dbReference>
<dbReference type="InterPro" id="IPR000795">
    <property type="entry name" value="T_Tr_GTP-bd_dom"/>
</dbReference>
<dbReference type="SUPFAM" id="SSF54980">
    <property type="entry name" value="EF-G C-terminal domain-like"/>
    <property type="match status" value="1"/>
</dbReference>
<dbReference type="InterPro" id="IPR053905">
    <property type="entry name" value="EF-G-like_DII"/>
</dbReference>
<dbReference type="GO" id="GO:0016150">
    <property type="term" value="F:translation release factor activity, codon nonspecific"/>
    <property type="evidence" value="ECO:0007669"/>
    <property type="project" value="TreeGrafter"/>
</dbReference>
<feature type="domain" description="Tr-type G" evidence="9">
    <location>
        <begin position="35"/>
        <end position="301"/>
    </location>
</feature>
<dbReference type="RefSeq" id="WP_187580087.1">
    <property type="nucleotide sequence ID" value="NZ_CP060713.1"/>
</dbReference>
<dbReference type="PANTHER" id="PTHR43556">
    <property type="entry name" value="PEPTIDE CHAIN RELEASE FACTOR RF3"/>
    <property type="match status" value="1"/>
</dbReference>